<keyword evidence="3" id="KW-1185">Reference proteome</keyword>
<evidence type="ECO:0000256" key="1">
    <source>
        <dbReference type="SAM" id="MobiDB-lite"/>
    </source>
</evidence>
<sequence>MDPFSITLGVVTLAATASKVALELKRLLSGAGEASSNIKAMLADLKALKAILESIEDGFEELDGRAPLTGYIGAHWSALKISLVDGCVSMDKLKDLLILVNKDVKYLDSARRSLRLKEANDQIVMYRQEIQAYKDALQLSFQSVIFFQQTTISENVLTLKSNYDNLHQDFDQLVANLDVKLTALGFILTERYKDIGAASNTVSVQHLREIVRTAATVVTSASTVFVDESTDQAAESWELPPNFGMQQNDIGSHADLILEWVDTQSPDQSALSIPRSNDSTDPRMSSPLPSPLPRSASPASIYVDALQDHEFDTFELPQLPPAQNEDVSKANDDATTHDAPIDRKSKKKRKNFSLSRIFSPRPKHAEGKR</sequence>
<dbReference type="Proteomes" id="UP000799757">
    <property type="component" value="Unassembled WGS sequence"/>
</dbReference>
<feature type="region of interest" description="Disordered" evidence="1">
    <location>
        <begin position="267"/>
        <end position="297"/>
    </location>
</feature>
<protein>
    <recommendedName>
        <fullName evidence="4">Fungal N-terminal domain-containing protein</fullName>
    </recommendedName>
</protein>
<dbReference type="AlphaFoldDB" id="A0A6A6XKF7"/>
<feature type="region of interest" description="Disordered" evidence="1">
    <location>
        <begin position="314"/>
        <end position="369"/>
    </location>
</feature>
<evidence type="ECO:0000313" key="2">
    <source>
        <dbReference type="EMBL" id="KAF2796057.1"/>
    </source>
</evidence>
<reference evidence="2" key="1">
    <citation type="journal article" date="2020" name="Stud. Mycol.">
        <title>101 Dothideomycetes genomes: a test case for predicting lifestyles and emergence of pathogens.</title>
        <authorList>
            <person name="Haridas S."/>
            <person name="Albert R."/>
            <person name="Binder M."/>
            <person name="Bloem J."/>
            <person name="Labutti K."/>
            <person name="Salamov A."/>
            <person name="Andreopoulos B."/>
            <person name="Baker S."/>
            <person name="Barry K."/>
            <person name="Bills G."/>
            <person name="Bluhm B."/>
            <person name="Cannon C."/>
            <person name="Castanera R."/>
            <person name="Culley D."/>
            <person name="Daum C."/>
            <person name="Ezra D."/>
            <person name="Gonzalez J."/>
            <person name="Henrissat B."/>
            <person name="Kuo A."/>
            <person name="Liang C."/>
            <person name="Lipzen A."/>
            <person name="Lutzoni F."/>
            <person name="Magnuson J."/>
            <person name="Mondo S."/>
            <person name="Nolan M."/>
            <person name="Ohm R."/>
            <person name="Pangilinan J."/>
            <person name="Park H.-J."/>
            <person name="Ramirez L."/>
            <person name="Alfaro M."/>
            <person name="Sun H."/>
            <person name="Tritt A."/>
            <person name="Yoshinaga Y."/>
            <person name="Zwiers L.-H."/>
            <person name="Turgeon B."/>
            <person name="Goodwin S."/>
            <person name="Spatafora J."/>
            <person name="Crous P."/>
            <person name="Grigoriev I."/>
        </authorList>
    </citation>
    <scope>NUCLEOTIDE SEQUENCE</scope>
    <source>
        <strain evidence="2">CBS 109.77</strain>
    </source>
</reference>
<dbReference type="EMBL" id="MU001841">
    <property type="protein sequence ID" value="KAF2796057.1"/>
    <property type="molecule type" value="Genomic_DNA"/>
</dbReference>
<accession>A0A6A6XKF7</accession>
<dbReference type="OrthoDB" id="3798215at2759"/>
<feature type="compositionally biased region" description="Low complexity" evidence="1">
    <location>
        <begin position="282"/>
        <end position="297"/>
    </location>
</feature>
<organism evidence="2 3">
    <name type="scientific">Melanomma pulvis-pyrius CBS 109.77</name>
    <dbReference type="NCBI Taxonomy" id="1314802"/>
    <lineage>
        <taxon>Eukaryota</taxon>
        <taxon>Fungi</taxon>
        <taxon>Dikarya</taxon>
        <taxon>Ascomycota</taxon>
        <taxon>Pezizomycotina</taxon>
        <taxon>Dothideomycetes</taxon>
        <taxon>Pleosporomycetidae</taxon>
        <taxon>Pleosporales</taxon>
        <taxon>Melanommataceae</taxon>
        <taxon>Melanomma</taxon>
    </lineage>
</organism>
<evidence type="ECO:0008006" key="4">
    <source>
        <dbReference type="Google" id="ProtNLM"/>
    </source>
</evidence>
<name>A0A6A6XKF7_9PLEO</name>
<evidence type="ECO:0000313" key="3">
    <source>
        <dbReference type="Proteomes" id="UP000799757"/>
    </source>
</evidence>
<gene>
    <name evidence="2" type="ORF">K505DRAFT_4945</name>
</gene>
<feature type="compositionally biased region" description="Basic and acidic residues" evidence="1">
    <location>
        <begin position="326"/>
        <end position="343"/>
    </location>
</feature>
<proteinExistence type="predicted"/>
<feature type="compositionally biased region" description="Polar residues" evidence="1">
    <location>
        <begin position="267"/>
        <end position="279"/>
    </location>
</feature>